<dbReference type="PANTHER" id="PTHR36839:SF1">
    <property type="entry name" value="METALLO-BETA-LACTAMASE FAMILY PROTEIN (AFU_ORTHOLOGUE AFUA_5G12770)"/>
    <property type="match status" value="1"/>
</dbReference>
<dbReference type="AlphaFoldDB" id="A0A916WWR9"/>
<keyword evidence="2" id="KW-0378">Hydrolase</keyword>
<evidence type="ECO:0000259" key="1">
    <source>
        <dbReference type="SMART" id="SM00849"/>
    </source>
</evidence>
<dbReference type="InterPro" id="IPR001279">
    <property type="entry name" value="Metallo-B-lactamas"/>
</dbReference>
<sequence>MVRMITCATCAVEYDDTAADRDCPICVDERQYVPENGQVWTDLSKLAADGHRVEVLDLRPGLTGLRTDVGIGQTALLVQTPEGNLLWDPPGFIDDAAIAAVTERGGIRWIAASHPHMFGVQLEWSAAFDDAPVHVNAADTDWLGRRGPAITEWGDELGLTDGLTLHRIGGHFPGSAVAHWALGADGRGALLSGDTIMSNPDRRTVSFMRSYPNRIPLSGNVVLRIAERVKPLAYEEIWNNFGLAVPTDAAAAVQDSAQRHAAWVRGDFDHLT</sequence>
<proteinExistence type="predicted"/>
<evidence type="ECO:0000313" key="3">
    <source>
        <dbReference type="Proteomes" id="UP000636793"/>
    </source>
</evidence>
<organism evidence="2 3">
    <name type="scientific">Flexivirga endophytica</name>
    <dbReference type="NCBI Taxonomy" id="1849103"/>
    <lineage>
        <taxon>Bacteria</taxon>
        <taxon>Bacillati</taxon>
        <taxon>Actinomycetota</taxon>
        <taxon>Actinomycetes</taxon>
        <taxon>Micrococcales</taxon>
        <taxon>Dermacoccaceae</taxon>
        <taxon>Flexivirga</taxon>
    </lineage>
</organism>
<dbReference type="GO" id="GO:0016787">
    <property type="term" value="F:hydrolase activity"/>
    <property type="evidence" value="ECO:0007669"/>
    <property type="project" value="UniProtKB-KW"/>
</dbReference>
<accession>A0A916WWR9</accession>
<reference evidence="2" key="2">
    <citation type="submission" date="2020-09" db="EMBL/GenBank/DDBJ databases">
        <authorList>
            <person name="Sun Q."/>
            <person name="Zhou Y."/>
        </authorList>
    </citation>
    <scope>NUCLEOTIDE SEQUENCE</scope>
    <source>
        <strain evidence="2">CGMCC 1.15085</strain>
    </source>
</reference>
<dbReference type="Gene3D" id="3.60.15.10">
    <property type="entry name" value="Ribonuclease Z/Hydroxyacylglutathione hydrolase-like"/>
    <property type="match status" value="1"/>
</dbReference>
<keyword evidence="3" id="KW-1185">Reference proteome</keyword>
<reference evidence="2" key="1">
    <citation type="journal article" date="2014" name="Int. J. Syst. Evol. Microbiol.">
        <title>Complete genome sequence of Corynebacterium casei LMG S-19264T (=DSM 44701T), isolated from a smear-ripened cheese.</title>
        <authorList>
            <consortium name="US DOE Joint Genome Institute (JGI-PGF)"/>
            <person name="Walter F."/>
            <person name="Albersmeier A."/>
            <person name="Kalinowski J."/>
            <person name="Ruckert C."/>
        </authorList>
    </citation>
    <scope>NUCLEOTIDE SEQUENCE</scope>
    <source>
        <strain evidence="2">CGMCC 1.15085</strain>
    </source>
</reference>
<protein>
    <submittedName>
        <fullName evidence="2">Hydrolase</fullName>
    </submittedName>
</protein>
<dbReference type="EMBL" id="BMHI01000005">
    <property type="protein sequence ID" value="GGB38588.1"/>
    <property type="molecule type" value="Genomic_DNA"/>
</dbReference>
<dbReference type="PANTHER" id="PTHR36839">
    <property type="entry name" value="METALLO-BETA-LACTAMASE FAMILY PROTEIN (AFU_ORTHOLOGUE AFUA_5G12770)"/>
    <property type="match status" value="1"/>
</dbReference>
<dbReference type="SUPFAM" id="SSF56281">
    <property type="entry name" value="Metallo-hydrolase/oxidoreductase"/>
    <property type="match status" value="1"/>
</dbReference>
<dbReference type="Pfam" id="PF00753">
    <property type="entry name" value="Lactamase_B"/>
    <property type="match status" value="1"/>
</dbReference>
<dbReference type="Proteomes" id="UP000636793">
    <property type="component" value="Unassembled WGS sequence"/>
</dbReference>
<gene>
    <name evidence="2" type="ORF">GCM10011492_31680</name>
</gene>
<name>A0A916WWR9_9MICO</name>
<dbReference type="InterPro" id="IPR036866">
    <property type="entry name" value="RibonucZ/Hydroxyglut_hydro"/>
</dbReference>
<feature type="domain" description="Metallo-beta-lactamase" evidence="1">
    <location>
        <begin position="72"/>
        <end position="237"/>
    </location>
</feature>
<dbReference type="SMART" id="SM00849">
    <property type="entry name" value="Lactamase_B"/>
    <property type="match status" value="1"/>
</dbReference>
<comment type="caution">
    <text evidence="2">The sequence shown here is derived from an EMBL/GenBank/DDBJ whole genome shotgun (WGS) entry which is preliminary data.</text>
</comment>
<evidence type="ECO:0000313" key="2">
    <source>
        <dbReference type="EMBL" id="GGB38588.1"/>
    </source>
</evidence>